<dbReference type="Proteomes" id="UP001447188">
    <property type="component" value="Unassembled WGS sequence"/>
</dbReference>
<reference evidence="2 3" key="1">
    <citation type="submission" date="2024-02" db="EMBL/GenBank/DDBJ databases">
        <title>Discinaceae phylogenomics.</title>
        <authorList>
            <person name="Dirks A.C."/>
            <person name="James T.Y."/>
        </authorList>
    </citation>
    <scope>NUCLEOTIDE SEQUENCE [LARGE SCALE GENOMIC DNA]</scope>
    <source>
        <strain evidence="2 3">ACD0624</strain>
    </source>
</reference>
<keyword evidence="3" id="KW-1185">Reference proteome</keyword>
<protein>
    <recommendedName>
        <fullName evidence="1">PD-(D/E)XK nuclease-like domain-containing protein</fullName>
    </recommendedName>
</protein>
<evidence type="ECO:0000259" key="1">
    <source>
        <dbReference type="Pfam" id="PF20516"/>
    </source>
</evidence>
<proteinExistence type="predicted"/>
<dbReference type="InterPro" id="IPR046797">
    <property type="entry name" value="PDDEXK_12"/>
</dbReference>
<dbReference type="EMBL" id="JBBBZM010000113">
    <property type="protein sequence ID" value="KAL0633809.1"/>
    <property type="molecule type" value="Genomic_DNA"/>
</dbReference>
<dbReference type="Pfam" id="PF20516">
    <property type="entry name" value="PDDEXK_12"/>
    <property type="match status" value="1"/>
</dbReference>
<sequence>MDSIDLVCAWLDIPPPGDDNSNERHPNVHTYATNLTSIPSVLPRKRNHSTSINAVVSSVTWTIPTPEQVRAKRRALECLVRAANLGLPPASLQTPAFAPHVLAVLRRFAPSEFERGCLPFTPEVASVLDVSFPHEVFSSRARVENLSVDDRPRARTLLDFAIRVHLACVRNYAKGLDEAAWYPSVRSLLSINPSSSRSSSCIPDPPLPEPHVPSPEELFVTIDATIKTTRKAILPGHPNVKLDYLLAFNPKHVDCVSTAATLRQRNLFGSAFNDVSLEESIVILGVEVKTPGGTQSEPGAEYHQVGVWAAKTLELARAMLEEPAPLTAACDLAISLTVYGHAWSIHLTYWLTPTLQITHGPVMVGSTDTLYGTLKIIRFITEFKQWARSTVLGDWKTRIASATMG</sequence>
<evidence type="ECO:0000313" key="3">
    <source>
        <dbReference type="Proteomes" id="UP001447188"/>
    </source>
</evidence>
<name>A0ABR3GD17_9PEZI</name>
<organism evidence="2 3">
    <name type="scientific">Discina gigas</name>
    <dbReference type="NCBI Taxonomy" id="1032678"/>
    <lineage>
        <taxon>Eukaryota</taxon>
        <taxon>Fungi</taxon>
        <taxon>Dikarya</taxon>
        <taxon>Ascomycota</taxon>
        <taxon>Pezizomycotina</taxon>
        <taxon>Pezizomycetes</taxon>
        <taxon>Pezizales</taxon>
        <taxon>Discinaceae</taxon>
        <taxon>Discina</taxon>
    </lineage>
</organism>
<evidence type="ECO:0000313" key="2">
    <source>
        <dbReference type="EMBL" id="KAL0633809.1"/>
    </source>
</evidence>
<comment type="caution">
    <text evidence="2">The sequence shown here is derived from an EMBL/GenBank/DDBJ whole genome shotgun (WGS) entry which is preliminary data.</text>
</comment>
<gene>
    <name evidence="2" type="ORF">Q9L58_007292</name>
</gene>
<feature type="domain" description="PD-(D/E)XK nuclease-like" evidence="1">
    <location>
        <begin position="153"/>
        <end position="390"/>
    </location>
</feature>
<accession>A0ABR3GD17</accession>